<keyword evidence="10" id="KW-0418">Kinase</keyword>
<evidence type="ECO:0000256" key="13">
    <source>
        <dbReference type="ARBA" id="ARBA00023136"/>
    </source>
</evidence>
<comment type="similarity">
    <text evidence="2">Belongs to the CpsD/CapB family.</text>
</comment>
<evidence type="ECO:0000256" key="2">
    <source>
        <dbReference type="ARBA" id="ARBA00007316"/>
    </source>
</evidence>
<protein>
    <recommendedName>
        <fullName evidence="4">non-specific protein-tyrosine kinase</fullName>
        <ecNumber evidence="4">2.7.10.2</ecNumber>
    </recommendedName>
</protein>
<feature type="coiled-coil region" evidence="16">
    <location>
        <begin position="317"/>
        <end position="432"/>
    </location>
</feature>
<dbReference type="NCBIfam" id="TIGR01007">
    <property type="entry name" value="eps_fam"/>
    <property type="match status" value="1"/>
</dbReference>
<gene>
    <name evidence="20" type="ORF">ACFODK_04960</name>
</gene>
<dbReference type="InterPro" id="IPR027417">
    <property type="entry name" value="P-loop_NTPase"/>
</dbReference>
<dbReference type="EC" id="2.7.10.2" evidence="4"/>
<comment type="subcellular location">
    <subcellularLocation>
        <location evidence="1">Cell inner membrane</location>
        <topology evidence="1">Multi-pass membrane protein</topology>
    </subcellularLocation>
</comment>
<organism evidence="20 21">
    <name type="scientific">Alteraurantiacibacter lauratis</name>
    <dbReference type="NCBI Taxonomy" id="2054627"/>
    <lineage>
        <taxon>Bacteria</taxon>
        <taxon>Pseudomonadati</taxon>
        <taxon>Pseudomonadota</taxon>
        <taxon>Alphaproteobacteria</taxon>
        <taxon>Sphingomonadales</taxon>
        <taxon>Erythrobacteraceae</taxon>
        <taxon>Alteraurantiacibacter</taxon>
    </lineage>
</organism>
<evidence type="ECO:0000256" key="1">
    <source>
        <dbReference type="ARBA" id="ARBA00004429"/>
    </source>
</evidence>
<dbReference type="InterPro" id="IPR005702">
    <property type="entry name" value="Wzc-like_C"/>
</dbReference>
<evidence type="ECO:0000256" key="12">
    <source>
        <dbReference type="ARBA" id="ARBA00022989"/>
    </source>
</evidence>
<keyword evidence="6" id="KW-0997">Cell inner membrane</keyword>
<dbReference type="InterPro" id="IPR050445">
    <property type="entry name" value="Bact_polysacc_biosynth/exp"/>
</dbReference>
<reference evidence="21" key="1">
    <citation type="journal article" date="2019" name="Int. J. Syst. Evol. Microbiol.">
        <title>The Global Catalogue of Microorganisms (GCM) 10K type strain sequencing project: providing services to taxonomists for standard genome sequencing and annotation.</title>
        <authorList>
            <consortium name="The Broad Institute Genomics Platform"/>
            <consortium name="The Broad Institute Genome Sequencing Center for Infectious Disease"/>
            <person name="Wu L."/>
            <person name="Ma J."/>
        </authorList>
    </citation>
    <scope>NUCLEOTIDE SEQUENCE [LARGE SCALE GENOMIC DNA]</scope>
    <source>
        <strain evidence="21">KCTC 52606</strain>
    </source>
</reference>
<keyword evidence="5" id="KW-1003">Cell membrane</keyword>
<name>A0ABV7EC03_9SPHN</name>
<dbReference type="Proteomes" id="UP001595378">
    <property type="component" value="Unassembled WGS sequence"/>
</dbReference>
<dbReference type="Pfam" id="PF02706">
    <property type="entry name" value="Wzz"/>
    <property type="match status" value="1"/>
</dbReference>
<dbReference type="EMBL" id="JBHRSU010000004">
    <property type="protein sequence ID" value="MFC3100238.1"/>
    <property type="molecule type" value="Genomic_DNA"/>
</dbReference>
<feature type="domain" description="AAA" evidence="19">
    <location>
        <begin position="544"/>
        <end position="686"/>
    </location>
</feature>
<proteinExistence type="inferred from homology"/>
<keyword evidence="13 17" id="KW-0472">Membrane</keyword>
<evidence type="ECO:0000256" key="17">
    <source>
        <dbReference type="SAM" id="Phobius"/>
    </source>
</evidence>
<dbReference type="RefSeq" id="WP_336918039.1">
    <property type="nucleotide sequence ID" value="NZ_JBANRN010000003.1"/>
</dbReference>
<dbReference type="CDD" id="cd05387">
    <property type="entry name" value="BY-kinase"/>
    <property type="match status" value="1"/>
</dbReference>
<feature type="domain" description="Polysaccharide chain length determinant N-terminal" evidence="18">
    <location>
        <begin position="41"/>
        <end position="134"/>
    </location>
</feature>
<dbReference type="InterPro" id="IPR025669">
    <property type="entry name" value="AAA_dom"/>
</dbReference>
<keyword evidence="8 17" id="KW-0812">Transmembrane</keyword>
<keyword evidence="21" id="KW-1185">Reference proteome</keyword>
<evidence type="ECO:0000259" key="19">
    <source>
        <dbReference type="Pfam" id="PF13614"/>
    </source>
</evidence>
<dbReference type="SUPFAM" id="SSF52540">
    <property type="entry name" value="P-loop containing nucleoside triphosphate hydrolases"/>
    <property type="match status" value="1"/>
</dbReference>
<evidence type="ECO:0000313" key="21">
    <source>
        <dbReference type="Proteomes" id="UP001595378"/>
    </source>
</evidence>
<comment type="similarity">
    <text evidence="3">Belongs to the etk/wzc family.</text>
</comment>
<evidence type="ECO:0000256" key="6">
    <source>
        <dbReference type="ARBA" id="ARBA00022519"/>
    </source>
</evidence>
<accession>A0ABV7EC03</accession>
<evidence type="ECO:0000256" key="7">
    <source>
        <dbReference type="ARBA" id="ARBA00022679"/>
    </source>
</evidence>
<evidence type="ECO:0000256" key="8">
    <source>
        <dbReference type="ARBA" id="ARBA00022692"/>
    </source>
</evidence>
<evidence type="ECO:0000256" key="14">
    <source>
        <dbReference type="ARBA" id="ARBA00023137"/>
    </source>
</evidence>
<evidence type="ECO:0000256" key="16">
    <source>
        <dbReference type="SAM" id="Coils"/>
    </source>
</evidence>
<keyword evidence="11" id="KW-0067">ATP-binding</keyword>
<sequence>MQHNSPQGPLGAAGAGVTAFTERFMPGADTVRPAGQQGTLFNLAMIRAMIWRQRLILIGIVSAALLAGFVVTLLATPLYQAQTRLAVEPSTSVIVEGQELANPYYSGSFYLEFMRTLTERIQSRAMALRVVDELNLQDNPDIVGNVADAPPERRRELAAGFLRGGVAAAMINNTQIIEISFTSTDPALSARLANAYAQRVMKDDVDQSIDANAFARQYLEEQIATVRQQLQDAESQAIAYARGNRIIGQPISGGATAAGETATASGTAPTLAAGNVIEVNRQLTAARAARIAAEERWRAVANVPATDIPEVQQNGAIQTLRAQLNDRNTRLAELRERYRDDYPPVRELLSEIQTLNQSITTLSAEIKASIRSQYEIARRQEAALQQELARASDASLEEQDRRVEFNQIDRQVASLQTQLASLLDRYNQLSAAANLRSSRFSLLDEATVPRVPSSPNLTRNLLIALVLGLALAVALAVLRETLDDRLRSVEDVENKLGLPALGQTPYTPDETAAELENRFSPISEAYASIRASLDYRLGVSNNLVIQFTSTQPGEGKTTSSAAIATKYAAIGRKVLLIDMDLRRPALSGMFDRPRSDVGVVDVLHGRVALENAVFQPGDGNLDVLPVGEIPPFPVEILSSALVYEFLQKARQRYDVIVIDSSPVLGIADAPLLSRFVDAVVMVIEANRAHARETRAAVRRLQDVNATFAGAILTKFRALEAGQAYNYQYRYYSYSRED</sequence>
<comment type="catalytic activity">
    <reaction evidence="15">
        <text>L-tyrosyl-[protein] + ATP = O-phospho-L-tyrosyl-[protein] + ADP + H(+)</text>
        <dbReference type="Rhea" id="RHEA:10596"/>
        <dbReference type="Rhea" id="RHEA-COMP:10136"/>
        <dbReference type="Rhea" id="RHEA-COMP:20101"/>
        <dbReference type="ChEBI" id="CHEBI:15378"/>
        <dbReference type="ChEBI" id="CHEBI:30616"/>
        <dbReference type="ChEBI" id="CHEBI:46858"/>
        <dbReference type="ChEBI" id="CHEBI:61978"/>
        <dbReference type="ChEBI" id="CHEBI:456216"/>
        <dbReference type="EC" id="2.7.10.2"/>
    </reaction>
</comment>
<evidence type="ECO:0000313" key="20">
    <source>
        <dbReference type="EMBL" id="MFC3100238.1"/>
    </source>
</evidence>
<keyword evidence="12 17" id="KW-1133">Transmembrane helix</keyword>
<feature type="transmembrane region" description="Helical" evidence="17">
    <location>
        <begin position="55"/>
        <end position="79"/>
    </location>
</feature>
<keyword evidence="9" id="KW-0547">Nucleotide-binding</keyword>
<evidence type="ECO:0000256" key="9">
    <source>
        <dbReference type="ARBA" id="ARBA00022741"/>
    </source>
</evidence>
<comment type="caution">
    <text evidence="20">The sequence shown here is derived from an EMBL/GenBank/DDBJ whole genome shotgun (WGS) entry which is preliminary data.</text>
</comment>
<dbReference type="Gene3D" id="3.40.50.300">
    <property type="entry name" value="P-loop containing nucleotide triphosphate hydrolases"/>
    <property type="match status" value="1"/>
</dbReference>
<evidence type="ECO:0000256" key="15">
    <source>
        <dbReference type="ARBA" id="ARBA00051245"/>
    </source>
</evidence>
<dbReference type="InterPro" id="IPR003856">
    <property type="entry name" value="LPS_length_determ_N"/>
</dbReference>
<keyword evidence="16" id="KW-0175">Coiled coil</keyword>
<keyword evidence="14" id="KW-0829">Tyrosine-protein kinase</keyword>
<evidence type="ECO:0000256" key="3">
    <source>
        <dbReference type="ARBA" id="ARBA00008883"/>
    </source>
</evidence>
<dbReference type="PANTHER" id="PTHR32309:SF13">
    <property type="entry name" value="FERRIC ENTEROBACTIN TRANSPORT PROTEIN FEPE"/>
    <property type="match status" value="1"/>
</dbReference>
<evidence type="ECO:0000259" key="18">
    <source>
        <dbReference type="Pfam" id="PF02706"/>
    </source>
</evidence>
<dbReference type="PANTHER" id="PTHR32309">
    <property type="entry name" value="TYROSINE-PROTEIN KINASE"/>
    <property type="match status" value="1"/>
</dbReference>
<dbReference type="Pfam" id="PF13614">
    <property type="entry name" value="AAA_31"/>
    <property type="match status" value="1"/>
</dbReference>
<evidence type="ECO:0000256" key="10">
    <source>
        <dbReference type="ARBA" id="ARBA00022777"/>
    </source>
</evidence>
<evidence type="ECO:0000256" key="5">
    <source>
        <dbReference type="ARBA" id="ARBA00022475"/>
    </source>
</evidence>
<keyword evidence="7" id="KW-0808">Transferase</keyword>
<evidence type="ECO:0000256" key="11">
    <source>
        <dbReference type="ARBA" id="ARBA00022840"/>
    </source>
</evidence>
<evidence type="ECO:0000256" key="4">
    <source>
        <dbReference type="ARBA" id="ARBA00011903"/>
    </source>
</evidence>